<dbReference type="InterPro" id="IPR044592">
    <property type="entry name" value="RING1A/B"/>
</dbReference>
<dbReference type="EC" id="2.3.2.27" evidence="5"/>
<dbReference type="InterPro" id="IPR013083">
    <property type="entry name" value="Znf_RING/FYVE/PHD"/>
</dbReference>
<keyword evidence="5" id="KW-0808">Transferase</keyword>
<dbReference type="CDD" id="cd16531">
    <property type="entry name" value="RING-HC_RING1-like"/>
    <property type="match status" value="1"/>
</dbReference>
<evidence type="ECO:0000256" key="1">
    <source>
        <dbReference type="ARBA" id="ARBA00022723"/>
    </source>
</evidence>
<keyword evidence="5" id="KW-0012">Acyltransferase</keyword>
<dbReference type="Proteomes" id="UP000244811">
    <property type="component" value="Chromosome 4"/>
</dbReference>
<dbReference type="SUPFAM" id="SSF57850">
    <property type="entry name" value="RING/U-box"/>
    <property type="match status" value="1"/>
</dbReference>
<organism evidence="5 6">
    <name type="scientific">Theileria orientalis</name>
    <dbReference type="NCBI Taxonomy" id="68886"/>
    <lineage>
        <taxon>Eukaryota</taxon>
        <taxon>Sar</taxon>
        <taxon>Alveolata</taxon>
        <taxon>Apicomplexa</taxon>
        <taxon>Aconoidasida</taxon>
        <taxon>Piroplasmida</taxon>
        <taxon>Theileriidae</taxon>
        <taxon>Theileria</taxon>
    </lineage>
</organism>
<gene>
    <name evidence="5" type="ORF">MACK_003072</name>
</gene>
<dbReference type="PANTHER" id="PTHR46537">
    <property type="entry name" value="OS11G0578200 PROTEIN"/>
    <property type="match status" value="1"/>
</dbReference>
<dbReference type="AlphaFoldDB" id="A0A976MEI8"/>
<dbReference type="EMBL" id="CP056072">
    <property type="protein sequence ID" value="UKK02971.2"/>
    <property type="molecule type" value="Genomic_DNA"/>
</dbReference>
<dbReference type="PANTHER" id="PTHR46537:SF3">
    <property type="entry name" value="E3 UBIQUITIN-PROTEIN LIGASE RING1A"/>
    <property type="match status" value="1"/>
</dbReference>
<evidence type="ECO:0000313" key="5">
    <source>
        <dbReference type="EMBL" id="UKK02971.2"/>
    </source>
</evidence>
<evidence type="ECO:0000256" key="2">
    <source>
        <dbReference type="ARBA" id="ARBA00022771"/>
    </source>
</evidence>
<dbReference type="InterPro" id="IPR018957">
    <property type="entry name" value="Znf_C3HC4_RING-type"/>
</dbReference>
<sequence>MEILNNMSLNEMNELNGALTYGLTLYEVLRAPRIANQSKYQGMDATLNGSGLREEISCPICSGIVIRCVVIKTCLHRFCLNCIQKCVRIGLHECPKCRKHVPSKRFLKADPIYDSIISRIVTNVEVFEKISDAFTVAINKGLKNDPNIEMIRRNYLNENPKINIKDVESPNVLSLEEFWIQNKFDTSLCKRDFKKKRTRIRHILPKSNDYDKLLYKLISDKTLPQIVPNGLCCDGSLTIHQLSMYIKTSIKFPTHSKICIYLKESNYIPPENVTLAFVRNKVCIMSHEVLNIYYGSLHLN</sequence>
<name>A0A976MEI8_THEOR</name>
<evidence type="ECO:0000256" key="3">
    <source>
        <dbReference type="ARBA" id="ARBA00022833"/>
    </source>
</evidence>
<keyword evidence="2" id="KW-0863">Zinc-finger</keyword>
<dbReference type="Gene3D" id="3.30.40.10">
    <property type="entry name" value="Zinc/RING finger domain, C3HC4 (zinc finger)"/>
    <property type="match status" value="1"/>
</dbReference>
<feature type="domain" description="Zinc finger C3HC4 RING-type" evidence="4">
    <location>
        <begin position="58"/>
        <end position="97"/>
    </location>
</feature>
<protein>
    <submittedName>
        <fullName evidence="5">RING-type E3 ubiquitin transferase</fullName>
        <ecNumber evidence="5">2.3.2.27</ecNumber>
    </submittedName>
</protein>
<dbReference type="InterPro" id="IPR017907">
    <property type="entry name" value="Znf_RING_CS"/>
</dbReference>
<dbReference type="GO" id="GO:0008270">
    <property type="term" value="F:zinc ion binding"/>
    <property type="evidence" value="ECO:0007669"/>
    <property type="project" value="UniProtKB-KW"/>
</dbReference>
<keyword evidence="1" id="KW-0479">Metal-binding</keyword>
<dbReference type="Pfam" id="PF00097">
    <property type="entry name" value="zf-C3HC4"/>
    <property type="match status" value="1"/>
</dbReference>
<reference evidence="5" key="1">
    <citation type="submission" date="2022-07" db="EMBL/GenBank/DDBJ databases">
        <title>Evaluation of T. orientalis genome assembly methods using nanopore sequencing and analysis of variation between genomes.</title>
        <authorList>
            <person name="Yam J."/>
            <person name="Micallef M.L."/>
            <person name="Liu M."/>
            <person name="Djordjevic S.P."/>
            <person name="Bogema D.R."/>
            <person name="Jenkins C."/>
        </authorList>
    </citation>
    <scope>NUCLEOTIDE SEQUENCE</scope>
    <source>
        <strain evidence="5">Goon Nure</strain>
    </source>
</reference>
<dbReference type="PROSITE" id="PS00518">
    <property type="entry name" value="ZF_RING_1"/>
    <property type="match status" value="1"/>
</dbReference>
<proteinExistence type="predicted"/>
<dbReference type="GO" id="GO:0061630">
    <property type="term" value="F:ubiquitin protein ligase activity"/>
    <property type="evidence" value="ECO:0007669"/>
    <property type="project" value="UniProtKB-EC"/>
</dbReference>
<evidence type="ECO:0000313" key="6">
    <source>
        <dbReference type="Proteomes" id="UP000244811"/>
    </source>
</evidence>
<keyword evidence="3" id="KW-0862">Zinc</keyword>
<evidence type="ECO:0000259" key="4">
    <source>
        <dbReference type="Pfam" id="PF00097"/>
    </source>
</evidence>
<accession>A0A976MEI8</accession>